<name>A0A0H5D2P2_9RHOB</name>
<feature type="transmembrane region" description="Helical" evidence="1">
    <location>
        <begin position="368"/>
        <end position="385"/>
    </location>
</feature>
<feature type="transmembrane region" description="Helical" evidence="1">
    <location>
        <begin position="301"/>
        <end position="321"/>
    </location>
</feature>
<evidence type="ECO:0000313" key="2">
    <source>
        <dbReference type="EMBL" id="CRL11304.1"/>
    </source>
</evidence>
<accession>A0A0H5D2P2</accession>
<dbReference type="EMBL" id="CVRL01000025">
    <property type="protein sequence ID" value="CRL11304.1"/>
    <property type="molecule type" value="Genomic_DNA"/>
</dbReference>
<feature type="transmembrane region" description="Helical" evidence="1">
    <location>
        <begin position="273"/>
        <end position="292"/>
    </location>
</feature>
<feature type="transmembrane region" description="Helical" evidence="1">
    <location>
        <begin position="220"/>
        <end position="237"/>
    </location>
</feature>
<keyword evidence="1" id="KW-0812">Transmembrane</keyword>
<dbReference type="STRING" id="481446.NIT7645_01258"/>
<keyword evidence="3" id="KW-1185">Reference proteome</keyword>
<dbReference type="Proteomes" id="UP000043764">
    <property type="component" value="Unassembled WGS sequence"/>
</dbReference>
<keyword evidence="1" id="KW-0472">Membrane</keyword>
<feature type="transmembrane region" description="Helical" evidence="1">
    <location>
        <begin position="341"/>
        <end position="359"/>
    </location>
</feature>
<dbReference type="RefSeq" id="WP_110884713.1">
    <property type="nucleotide sequence ID" value="NZ_CVRL01000025.1"/>
</dbReference>
<organism evidence="2 3">
    <name type="scientific">Phaeobacter italicus</name>
    <dbReference type="NCBI Taxonomy" id="481446"/>
    <lineage>
        <taxon>Bacteria</taxon>
        <taxon>Pseudomonadati</taxon>
        <taxon>Pseudomonadota</taxon>
        <taxon>Alphaproteobacteria</taxon>
        <taxon>Rhodobacterales</taxon>
        <taxon>Roseobacteraceae</taxon>
        <taxon>Phaeobacter</taxon>
    </lineage>
</organism>
<gene>
    <name evidence="2" type="ORF">NIT7321_02157</name>
</gene>
<proteinExistence type="predicted"/>
<feature type="transmembrane region" description="Helical" evidence="1">
    <location>
        <begin position="244"/>
        <end position="267"/>
    </location>
</feature>
<dbReference type="Pfam" id="PF13795">
    <property type="entry name" value="HupE_UreJ_2"/>
    <property type="match status" value="1"/>
</dbReference>
<reference evidence="3" key="1">
    <citation type="submission" date="2015-05" db="EMBL/GenBank/DDBJ databases">
        <authorList>
            <person name="Rodrigo-Torres Lidia"/>
            <person name="Arahal R.David."/>
        </authorList>
    </citation>
    <scope>NUCLEOTIDE SEQUENCE [LARGE SCALE GENOMIC DNA]</scope>
    <source>
        <strain evidence="3">CECT 7321</strain>
    </source>
</reference>
<evidence type="ECO:0000313" key="3">
    <source>
        <dbReference type="Proteomes" id="UP000043764"/>
    </source>
</evidence>
<dbReference type="InterPro" id="IPR032809">
    <property type="entry name" value="Put_HupE_UreJ"/>
</dbReference>
<dbReference type="AlphaFoldDB" id="A0A0H5D2P2"/>
<evidence type="ECO:0000256" key="1">
    <source>
        <dbReference type="SAM" id="Phobius"/>
    </source>
</evidence>
<protein>
    <submittedName>
        <fullName evidence="2">HupE / UreJ protein</fullName>
    </submittedName>
</protein>
<keyword evidence="1" id="KW-1133">Transmembrane helix</keyword>
<sequence length="390" mass="41910">MEPLALAVRSARSGPANVTQTLRSFVLTISIFLAAYSSGAAHEVTPTIADFEIADGQLTLELRLNIEAFVAGINLDGMENTDTAAQAQDYDSLRALSEAELKPMVALFAEDWLSTLEVYAGEDIPLSLQSVTIPEVGDVELPRSSALIVTGPVDGAARGLKIGWPKGSGGVVLRQNGVEDPYTGYLQGGEVTPTIPISGGLAQSPQQAFVDYIPVGYTHILPKGLDHILFVLGLFFFSTRLRPLIWQISAFTVAHTIALALGALGWIRIDPAIVEPLIAASIVFVAVENVFARKLHSWRTLVIFGFGLLHGLGFASVLAEFGLPDAQFLPALLGFNVGVELGQLTVVGVAYALFGFWFWGHPKYRGRVAIPASFTIALIGAYWFAERVFL</sequence>